<dbReference type="AlphaFoldDB" id="A0AAU9KVY9"/>
<evidence type="ECO:0000313" key="2">
    <source>
        <dbReference type="EMBL" id="CAH0515700.1"/>
    </source>
</evidence>
<dbReference type="Proteomes" id="UP001158986">
    <property type="component" value="Unassembled WGS sequence"/>
</dbReference>
<protein>
    <recommendedName>
        <fullName evidence="5">Reverse transcriptase zinc-binding domain-containing protein</fullName>
    </recommendedName>
</protein>
<reference evidence="1 3" key="1">
    <citation type="submission" date="2021-11" db="EMBL/GenBank/DDBJ databases">
        <authorList>
            <person name="Islam A."/>
            <person name="Islam S."/>
            <person name="Flora M.S."/>
            <person name="Rahman M."/>
            <person name="Ziaur R.M."/>
            <person name="Epstein J.H."/>
            <person name="Hassan M."/>
            <person name="Klassen M."/>
            <person name="Woodard K."/>
            <person name="Webb A."/>
            <person name="Webby R.J."/>
            <person name="El Zowalaty M.E."/>
        </authorList>
    </citation>
    <scope>NUCLEOTIDE SEQUENCE</scope>
    <source>
        <strain evidence="2">Pbs1</strain>
        <strain evidence="1">Pbs3</strain>
    </source>
</reference>
<evidence type="ECO:0000313" key="3">
    <source>
        <dbReference type="Proteomes" id="UP001158986"/>
    </source>
</evidence>
<evidence type="ECO:0000313" key="4">
    <source>
        <dbReference type="Proteomes" id="UP001160483"/>
    </source>
</evidence>
<dbReference type="EMBL" id="CAKKTJ010000114">
    <property type="protein sequence ID" value="CAH0474767.1"/>
    <property type="molecule type" value="Genomic_DNA"/>
</dbReference>
<dbReference type="Proteomes" id="UP001160483">
    <property type="component" value="Unassembled WGS sequence"/>
</dbReference>
<evidence type="ECO:0008006" key="5">
    <source>
        <dbReference type="Google" id="ProtNLM"/>
    </source>
</evidence>
<keyword evidence="3" id="KW-1185">Reference proteome</keyword>
<comment type="caution">
    <text evidence="1">The sequence shown here is derived from an EMBL/GenBank/DDBJ whole genome shotgun (WGS) entry which is preliminary data.</text>
</comment>
<gene>
    <name evidence="2" type="ORF">PBS001_LOCUS2401</name>
    <name evidence="1" type="ORF">PBS003_LOCUS1608</name>
</gene>
<organism evidence="1 4">
    <name type="scientific">Peronospora belbahrii</name>
    <dbReference type="NCBI Taxonomy" id="622444"/>
    <lineage>
        <taxon>Eukaryota</taxon>
        <taxon>Sar</taxon>
        <taxon>Stramenopiles</taxon>
        <taxon>Oomycota</taxon>
        <taxon>Peronosporomycetes</taxon>
        <taxon>Peronosporales</taxon>
        <taxon>Peronosporaceae</taxon>
        <taxon>Peronospora</taxon>
    </lineage>
</organism>
<dbReference type="EMBL" id="CAKLCB010000127">
    <property type="protein sequence ID" value="CAH0515700.1"/>
    <property type="molecule type" value="Genomic_DNA"/>
</dbReference>
<proteinExistence type="predicted"/>
<accession>A0AAU9KVY9</accession>
<evidence type="ECO:0000313" key="1">
    <source>
        <dbReference type="EMBL" id="CAH0474767.1"/>
    </source>
</evidence>
<name>A0AAU9KVY9_9STRA</name>
<sequence>MHQELGYDIANMSIFPTLKQSNDAQLSIYCSISRRLRHQGKQQRDKRAGLSSDFHRQWRDLRRIRATFPTCTQTLYRLKSNSFPLWNWAAQNLSCPQSECVRGQSATASHVFWSCPVAQRHWEKLFSLWQCIGMFEETDKHVWSLAWSFRAFRALLKS</sequence>